<dbReference type="InterPro" id="IPR013083">
    <property type="entry name" value="Znf_RING/FYVE/PHD"/>
</dbReference>
<keyword evidence="1" id="KW-0479">Metal-binding</keyword>
<dbReference type="EMBL" id="MU167273">
    <property type="protein sequence ID" value="KAG0145603.1"/>
    <property type="molecule type" value="Genomic_DNA"/>
</dbReference>
<comment type="caution">
    <text evidence="3">The sequence shown here is derived from an EMBL/GenBank/DDBJ whole genome shotgun (WGS) entry which is preliminary data.</text>
</comment>
<keyword evidence="4" id="KW-1185">Reference proteome</keyword>
<gene>
    <name evidence="3" type="ORF">CROQUDRAFT_93587</name>
</gene>
<proteinExistence type="predicted"/>
<name>A0A9P6NGL8_9BASI</name>
<evidence type="ECO:0000313" key="3">
    <source>
        <dbReference type="EMBL" id="KAG0145603.1"/>
    </source>
</evidence>
<dbReference type="GO" id="GO:0008270">
    <property type="term" value="F:zinc ion binding"/>
    <property type="evidence" value="ECO:0007669"/>
    <property type="project" value="UniProtKB-KW"/>
</dbReference>
<dbReference type="Proteomes" id="UP000886653">
    <property type="component" value="Unassembled WGS sequence"/>
</dbReference>
<dbReference type="PROSITE" id="PS50089">
    <property type="entry name" value="ZF_RING_2"/>
    <property type="match status" value="1"/>
</dbReference>
<dbReference type="SUPFAM" id="SSF57850">
    <property type="entry name" value="RING/U-box"/>
    <property type="match status" value="1"/>
</dbReference>
<protein>
    <recommendedName>
        <fullName evidence="2">RING-type domain-containing protein</fullName>
    </recommendedName>
</protein>
<feature type="domain" description="RING-type" evidence="2">
    <location>
        <begin position="153"/>
        <end position="199"/>
    </location>
</feature>
<evidence type="ECO:0000313" key="4">
    <source>
        <dbReference type="Proteomes" id="UP000886653"/>
    </source>
</evidence>
<dbReference type="InterPro" id="IPR001841">
    <property type="entry name" value="Znf_RING"/>
</dbReference>
<dbReference type="OrthoDB" id="8062037at2759"/>
<accession>A0A9P6NGL8</accession>
<evidence type="ECO:0000256" key="1">
    <source>
        <dbReference type="PROSITE-ProRule" id="PRU00175"/>
    </source>
</evidence>
<sequence length="202" mass="23612">MSQSENRDNRLAQVSFRLQQMREYANSFSNNPPQELRQALSKLRLHRFETQNIISTLINFPTWHAGESVIRRTWQEALDTQEILTPLIVQSHNHVFPENTITNDSISLNSELPGSIGWHRSYTCQRLIARCSRMFEKSVTGSSEDNDEEEEMCMICYENFIAGEYVIQLPCHQTHRIHENCLILMKEKSVQQLRCPKCRSLL</sequence>
<dbReference type="Gene3D" id="3.30.40.10">
    <property type="entry name" value="Zinc/RING finger domain, C3HC4 (zinc finger)"/>
    <property type="match status" value="1"/>
</dbReference>
<dbReference type="AlphaFoldDB" id="A0A9P6NGL8"/>
<keyword evidence="1" id="KW-0862">Zinc</keyword>
<dbReference type="Pfam" id="PF13639">
    <property type="entry name" value="zf-RING_2"/>
    <property type="match status" value="1"/>
</dbReference>
<evidence type="ECO:0000259" key="2">
    <source>
        <dbReference type="PROSITE" id="PS50089"/>
    </source>
</evidence>
<organism evidence="3 4">
    <name type="scientific">Cronartium quercuum f. sp. fusiforme G11</name>
    <dbReference type="NCBI Taxonomy" id="708437"/>
    <lineage>
        <taxon>Eukaryota</taxon>
        <taxon>Fungi</taxon>
        <taxon>Dikarya</taxon>
        <taxon>Basidiomycota</taxon>
        <taxon>Pucciniomycotina</taxon>
        <taxon>Pucciniomycetes</taxon>
        <taxon>Pucciniales</taxon>
        <taxon>Coleosporiaceae</taxon>
        <taxon>Cronartium</taxon>
    </lineage>
</organism>
<keyword evidence="1" id="KW-0863">Zinc-finger</keyword>
<reference evidence="3" key="1">
    <citation type="submission" date="2013-11" db="EMBL/GenBank/DDBJ databases">
        <title>Genome sequence of the fusiform rust pathogen reveals effectors for host alternation and coevolution with pine.</title>
        <authorList>
            <consortium name="DOE Joint Genome Institute"/>
            <person name="Smith K."/>
            <person name="Pendleton A."/>
            <person name="Kubisiak T."/>
            <person name="Anderson C."/>
            <person name="Salamov A."/>
            <person name="Aerts A."/>
            <person name="Riley R."/>
            <person name="Clum A."/>
            <person name="Lindquist E."/>
            <person name="Ence D."/>
            <person name="Campbell M."/>
            <person name="Kronenberg Z."/>
            <person name="Feau N."/>
            <person name="Dhillon B."/>
            <person name="Hamelin R."/>
            <person name="Burleigh J."/>
            <person name="Smith J."/>
            <person name="Yandell M."/>
            <person name="Nelson C."/>
            <person name="Grigoriev I."/>
            <person name="Davis J."/>
        </authorList>
    </citation>
    <scope>NUCLEOTIDE SEQUENCE</scope>
    <source>
        <strain evidence="3">G11</strain>
    </source>
</reference>